<proteinExistence type="predicted"/>
<evidence type="ECO:0000313" key="2">
    <source>
        <dbReference type="Proteomes" id="UP000799777"/>
    </source>
</evidence>
<accession>A0A9P4HML0</accession>
<name>A0A9P4HML0_9PLEO</name>
<gene>
    <name evidence="1" type="ORF">EK21DRAFT_83683</name>
</gene>
<organism evidence="1 2">
    <name type="scientific">Setomelanomma holmii</name>
    <dbReference type="NCBI Taxonomy" id="210430"/>
    <lineage>
        <taxon>Eukaryota</taxon>
        <taxon>Fungi</taxon>
        <taxon>Dikarya</taxon>
        <taxon>Ascomycota</taxon>
        <taxon>Pezizomycotina</taxon>
        <taxon>Dothideomycetes</taxon>
        <taxon>Pleosporomycetidae</taxon>
        <taxon>Pleosporales</taxon>
        <taxon>Pleosporineae</taxon>
        <taxon>Phaeosphaeriaceae</taxon>
        <taxon>Setomelanomma</taxon>
    </lineage>
</organism>
<dbReference type="EMBL" id="ML978154">
    <property type="protein sequence ID" value="KAF2036747.1"/>
    <property type="molecule type" value="Genomic_DNA"/>
</dbReference>
<dbReference type="OrthoDB" id="414175at2759"/>
<evidence type="ECO:0000313" key="1">
    <source>
        <dbReference type="EMBL" id="KAF2036747.1"/>
    </source>
</evidence>
<sequence>MVLGKALKDVGVDLSWAVPHFQGAPVWGLDYNVSKIERRPWCYPAITYHHMRGQDIGKLWTFEHAWYQRGKDTSVHRHVKSISSRGWRAGLTNWTICPWILCLVNFENPWRTIKRLVEQIFDVFSGRLLLENVPSRSKSASKCVRRDETSVSKDLIQSGWMIDRLARYMADMDSATFKGGSLRRPIIAGARGCHERIDLRRFPQCGTPSGTIVEASRRFGLLRGSSVMVAPSIWGIAVVWQTRLLLWAEQMGSRVLKSERVCMRQKSKKCDPECPHEQIMIPDAAIAAFLKLLLAVLGRLKGGGVARGLGVVRAAGRATVALCRDSELAGRLPGRAEEREGPEMVGNSK</sequence>
<keyword evidence="2" id="KW-1185">Reference proteome</keyword>
<dbReference type="Proteomes" id="UP000799777">
    <property type="component" value="Unassembled WGS sequence"/>
</dbReference>
<reference evidence="1" key="1">
    <citation type="journal article" date="2020" name="Stud. Mycol.">
        <title>101 Dothideomycetes genomes: a test case for predicting lifestyles and emergence of pathogens.</title>
        <authorList>
            <person name="Haridas S."/>
            <person name="Albert R."/>
            <person name="Binder M."/>
            <person name="Bloem J."/>
            <person name="Labutti K."/>
            <person name="Salamov A."/>
            <person name="Andreopoulos B."/>
            <person name="Baker S."/>
            <person name="Barry K."/>
            <person name="Bills G."/>
            <person name="Bluhm B."/>
            <person name="Cannon C."/>
            <person name="Castanera R."/>
            <person name="Culley D."/>
            <person name="Daum C."/>
            <person name="Ezra D."/>
            <person name="Gonzalez J."/>
            <person name="Henrissat B."/>
            <person name="Kuo A."/>
            <person name="Liang C."/>
            <person name="Lipzen A."/>
            <person name="Lutzoni F."/>
            <person name="Magnuson J."/>
            <person name="Mondo S."/>
            <person name="Nolan M."/>
            <person name="Ohm R."/>
            <person name="Pangilinan J."/>
            <person name="Park H.-J."/>
            <person name="Ramirez L."/>
            <person name="Alfaro M."/>
            <person name="Sun H."/>
            <person name="Tritt A."/>
            <person name="Yoshinaga Y."/>
            <person name="Zwiers L.-H."/>
            <person name="Turgeon B."/>
            <person name="Goodwin S."/>
            <person name="Spatafora J."/>
            <person name="Crous P."/>
            <person name="Grigoriev I."/>
        </authorList>
    </citation>
    <scope>NUCLEOTIDE SEQUENCE</scope>
    <source>
        <strain evidence="1">CBS 110217</strain>
    </source>
</reference>
<comment type="caution">
    <text evidence="1">The sequence shown here is derived from an EMBL/GenBank/DDBJ whole genome shotgun (WGS) entry which is preliminary data.</text>
</comment>
<dbReference type="AlphaFoldDB" id="A0A9P4HML0"/>
<protein>
    <submittedName>
        <fullName evidence="1">Uncharacterized protein</fullName>
    </submittedName>
</protein>